<name>A0A1B6LXC5_9HEMI</name>
<dbReference type="InterPro" id="IPR000477">
    <property type="entry name" value="RT_dom"/>
</dbReference>
<evidence type="ECO:0000259" key="1">
    <source>
        <dbReference type="PROSITE" id="PS50878"/>
    </source>
</evidence>
<reference evidence="2" key="1">
    <citation type="submission" date="2015-11" db="EMBL/GenBank/DDBJ databases">
        <title>De novo transcriptome assembly of four potential Pierce s Disease insect vectors from Arizona vineyards.</title>
        <authorList>
            <person name="Tassone E.E."/>
        </authorList>
    </citation>
    <scope>NUCLEOTIDE SEQUENCE</scope>
</reference>
<dbReference type="InterPro" id="IPR036691">
    <property type="entry name" value="Endo/exonu/phosph_ase_sf"/>
</dbReference>
<organism evidence="2">
    <name type="scientific">Graphocephala atropunctata</name>
    <dbReference type="NCBI Taxonomy" id="36148"/>
    <lineage>
        <taxon>Eukaryota</taxon>
        <taxon>Metazoa</taxon>
        <taxon>Ecdysozoa</taxon>
        <taxon>Arthropoda</taxon>
        <taxon>Hexapoda</taxon>
        <taxon>Insecta</taxon>
        <taxon>Pterygota</taxon>
        <taxon>Neoptera</taxon>
        <taxon>Paraneoptera</taxon>
        <taxon>Hemiptera</taxon>
        <taxon>Auchenorrhyncha</taxon>
        <taxon>Membracoidea</taxon>
        <taxon>Cicadellidae</taxon>
        <taxon>Cicadellinae</taxon>
        <taxon>Cicadellini</taxon>
        <taxon>Graphocephala</taxon>
    </lineage>
</organism>
<dbReference type="SUPFAM" id="SSF56672">
    <property type="entry name" value="DNA/RNA polymerases"/>
    <property type="match status" value="1"/>
</dbReference>
<dbReference type="PROSITE" id="PS50878">
    <property type="entry name" value="RT_POL"/>
    <property type="match status" value="1"/>
</dbReference>
<evidence type="ECO:0000313" key="2">
    <source>
        <dbReference type="EMBL" id="JAT28339.1"/>
    </source>
</evidence>
<feature type="non-terminal residue" evidence="2">
    <location>
        <position position="703"/>
    </location>
</feature>
<dbReference type="Pfam" id="PF00078">
    <property type="entry name" value="RVT_1"/>
    <property type="match status" value="1"/>
</dbReference>
<dbReference type="SUPFAM" id="SSF56219">
    <property type="entry name" value="DNase I-like"/>
    <property type="match status" value="1"/>
</dbReference>
<dbReference type="GO" id="GO:0071897">
    <property type="term" value="P:DNA biosynthetic process"/>
    <property type="evidence" value="ECO:0007669"/>
    <property type="project" value="UniProtKB-ARBA"/>
</dbReference>
<dbReference type="Gene3D" id="3.60.10.10">
    <property type="entry name" value="Endonuclease/exonuclease/phosphatase"/>
    <property type="match status" value="1"/>
</dbReference>
<protein>
    <recommendedName>
        <fullName evidence="1">Reverse transcriptase domain-containing protein</fullName>
    </recommendedName>
</protein>
<dbReference type="EMBL" id="GEBQ01011638">
    <property type="protein sequence ID" value="JAT28339.1"/>
    <property type="molecule type" value="Transcribed_RNA"/>
</dbReference>
<proteinExistence type="predicted"/>
<dbReference type="PANTHER" id="PTHR33332">
    <property type="entry name" value="REVERSE TRANSCRIPTASE DOMAIN-CONTAINING PROTEIN"/>
    <property type="match status" value="1"/>
</dbReference>
<feature type="non-terminal residue" evidence="2">
    <location>
        <position position="1"/>
    </location>
</feature>
<feature type="domain" description="Reverse transcriptase" evidence="1">
    <location>
        <begin position="422"/>
        <end position="672"/>
    </location>
</feature>
<dbReference type="AlphaFoldDB" id="A0A1B6LXC5"/>
<sequence length="703" mass="80654">KKNGGAGNFIKQTINYKEINFQNFCEELHSELCCIKLVEKNMFVISLYRSPQGNIDSFFQNFELAVRNVLRNGSLVTICGDFNLEMGVLQNQCSIRFSNLPKSLNLNCTIKTPTRNNSCIDNILVNYTDSLFEISSFEGHFADHNSHVINVFQNNVCGVSYNNKTSSINHIRKQTDIEINLFITMLAHEKWEMINEYNSDRITVENLFDSFFKQYINLWYYCSPLVRKSNKCRGKSKTIKWYTDDLAEERNVMLNLFNVYKNLRNNGSGHTQLAYNAYLVSKRNYRYNLTEAKRKACESFIEAAPNRCKAAWDVIRQENSHGTNQEVALDPEQLNNFFLNSVVELSNNIPQTNNITHFYDLLGERQTPPETFQWQEVCSEEVSNIVSIFSNSKSMDVYFLSNYIVKMTINVIKDPLSFILSRCLEYGYFSNLLKLSKVIPIYKKGNKQLPQNYRPVSIVPIFSKILESLMHTQLSLYFENSNLISESQFDFRKGRSTTDAVMEVVNHTLNALDNKESVAISLMDLSKAFDCVPFDIILEKLEFYGVSQHSCKLIHSYLTNRKQYVTVRGLNSSVANVTMGVPQGSVLGPFLFTVIINDLPKNVIVSSVVYADDTSLFTSNKNVINLRRTIETAESDALNWFSSNKLLCNQEKTQNILISLSQQPLDTISVKLLGMVMDSKLNWSFHIDSVCGKISRVSYLLWK</sequence>
<accession>A0A1B6LXC5</accession>
<dbReference type="InterPro" id="IPR043502">
    <property type="entry name" value="DNA/RNA_pol_sf"/>
</dbReference>
<dbReference type="CDD" id="cd01650">
    <property type="entry name" value="RT_nLTR_like"/>
    <property type="match status" value="1"/>
</dbReference>
<gene>
    <name evidence="2" type="ORF">g.43501</name>
</gene>